<keyword evidence="1" id="KW-1133">Transmembrane helix</keyword>
<dbReference type="AlphaFoldDB" id="A0AA36I8K9"/>
<sequence length="189" mass="20831">MWLSMVMNGMVLTVVIVGVYLVALMNFCDGQILQKDIYELGPGFHICPNHGSENIRAYISRSFTRPMWHDILGNPSMQKAIVMAQVCLYVAVLVPYLSDRILGLRGLEIGVFGWALALAGPVGCFVLSESCKLISAYQARKYQDSLAMDDSKPQLPLTARKAAALSKAPAVEQKTKKMLCCMPGRCAWL</sequence>
<evidence type="ECO:0000256" key="1">
    <source>
        <dbReference type="SAM" id="Phobius"/>
    </source>
</evidence>
<keyword evidence="1" id="KW-0472">Membrane</keyword>
<dbReference type="EMBL" id="CAUJNA010000939">
    <property type="protein sequence ID" value="CAJ1382732.1"/>
    <property type="molecule type" value="Genomic_DNA"/>
</dbReference>
<feature type="transmembrane region" description="Helical" evidence="1">
    <location>
        <begin position="109"/>
        <end position="128"/>
    </location>
</feature>
<gene>
    <name evidence="2" type="ORF">EVOR1521_LOCUS10052</name>
</gene>
<evidence type="ECO:0000313" key="3">
    <source>
        <dbReference type="Proteomes" id="UP001178507"/>
    </source>
</evidence>
<dbReference type="SUPFAM" id="SSF81665">
    <property type="entry name" value="Calcium ATPase, transmembrane domain M"/>
    <property type="match status" value="1"/>
</dbReference>
<feature type="transmembrane region" description="Helical" evidence="1">
    <location>
        <begin position="6"/>
        <end position="28"/>
    </location>
</feature>
<reference evidence="2" key="1">
    <citation type="submission" date="2023-08" db="EMBL/GenBank/DDBJ databases">
        <authorList>
            <person name="Chen Y."/>
            <person name="Shah S."/>
            <person name="Dougan E. K."/>
            <person name="Thang M."/>
            <person name="Chan C."/>
        </authorList>
    </citation>
    <scope>NUCLEOTIDE SEQUENCE</scope>
</reference>
<keyword evidence="1" id="KW-0812">Transmembrane</keyword>
<comment type="caution">
    <text evidence="2">The sequence shown here is derived from an EMBL/GenBank/DDBJ whole genome shotgun (WGS) entry which is preliminary data.</text>
</comment>
<proteinExistence type="predicted"/>
<accession>A0AA36I8K9</accession>
<feature type="transmembrane region" description="Helical" evidence="1">
    <location>
        <begin position="80"/>
        <end position="97"/>
    </location>
</feature>
<organism evidence="2 3">
    <name type="scientific">Effrenium voratum</name>
    <dbReference type="NCBI Taxonomy" id="2562239"/>
    <lineage>
        <taxon>Eukaryota</taxon>
        <taxon>Sar</taxon>
        <taxon>Alveolata</taxon>
        <taxon>Dinophyceae</taxon>
        <taxon>Suessiales</taxon>
        <taxon>Symbiodiniaceae</taxon>
        <taxon>Effrenium</taxon>
    </lineage>
</organism>
<dbReference type="Proteomes" id="UP001178507">
    <property type="component" value="Unassembled WGS sequence"/>
</dbReference>
<dbReference type="InterPro" id="IPR023298">
    <property type="entry name" value="ATPase_P-typ_TM_dom_sf"/>
</dbReference>
<name>A0AA36I8K9_9DINO</name>
<evidence type="ECO:0000313" key="2">
    <source>
        <dbReference type="EMBL" id="CAJ1382732.1"/>
    </source>
</evidence>
<protein>
    <submittedName>
        <fullName evidence="2">Uncharacterized protein</fullName>
    </submittedName>
</protein>
<keyword evidence="3" id="KW-1185">Reference proteome</keyword>